<evidence type="ECO:0000313" key="1">
    <source>
        <dbReference type="EMBL" id="GAH56094.1"/>
    </source>
</evidence>
<protein>
    <submittedName>
        <fullName evidence="1">Uncharacterized protein</fullName>
    </submittedName>
</protein>
<gene>
    <name evidence="1" type="ORF">S03H2_32462</name>
</gene>
<organism evidence="1">
    <name type="scientific">marine sediment metagenome</name>
    <dbReference type="NCBI Taxonomy" id="412755"/>
    <lineage>
        <taxon>unclassified sequences</taxon>
        <taxon>metagenomes</taxon>
        <taxon>ecological metagenomes</taxon>
    </lineage>
</organism>
<comment type="caution">
    <text evidence="1">The sequence shown here is derived from an EMBL/GenBank/DDBJ whole genome shotgun (WGS) entry which is preliminary data.</text>
</comment>
<dbReference type="AlphaFoldDB" id="X1HQJ7"/>
<feature type="non-terminal residue" evidence="1">
    <location>
        <position position="1"/>
    </location>
</feature>
<dbReference type="EMBL" id="BARU01019722">
    <property type="protein sequence ID" value="GAH56094.1"/>
    <property type="molecule type" value="Genomic_DNA"/>
</dbReference>
<sequence length="53" mass="6097">GFSPKGRTGSHVKYGRAGIIELLDFQEVRGKAKPYQVDQFLDVIDKYKLLERE</sequence>
<accession>X1HQJ7</accession>
<proteinExistence type="predicted"/>
<name>X1HQJ7_9ZZZZ</name>
<reference evidence="1" key="1">
    <citation type="journal article" date="2014" name="Front. Microbiol.">
        <title>High frequency of phylogenetically diverse reductive dehalogenase-homologous genes in deep subseafloor sedimentary metagenomes.</title>
        <authorList>
            <person name="Kawai M."/>
            <person name="Futagami T."/>
            <person name="Toyoda A."/>
            <person name="Takaki Y."/>
            <person name="Nishi S."/>
            <person name="Hori S."/>
            <person name="Arai W."/>
            <person name="Tsubouchi T."/>
            <person name="Morono Y."/>
            <person name="Uchiyama I."/>
            <person name="Ito T."/>
            <person name="Fujiyama A."/>
            <person name="Inagaki F."/>
            <person name="Takami H."/>
        </authorList>
    </citation>
    <scope>NUCLEOTIDE SEQUENCE</scope>
    <source>
        <strain evidence="1">Expedition CK06-06</strain>
    </source>
</reference>